<keyword evidence="4" id="KW-1185">Reference proteome</keyword>
<dbReference type="InterPro" id="IPR011010">
    <property type="entry name" value="DNA_brk_join_enz"/>
</dbReference>
<protein>
    <submittedName>
        <fullName evidence="3">Site-specific integrase</fullName>
    </submittedName>
</protein>
<evidence type="ECO:0000313" key="4">
    <source>
        <dbReference type="Proteomes" id="UP001193035"/>
    </source>
</evidence>
<keyword evidence="1" id="KW-0233">DNA recombination</keyword>
<evidence type="ECO:0000256" key="2">
    <source>
        <dbReference type="SAM" id="Coils"/>
    </source>
</evidence>
<gene>
    <name evidence="3" type="ORF">FGK63_01090</name>
</gene>
<dbReference type="Proteomes" id="UP001193035">
    <property type="component" value="Unassembled WGS sequence"/>
</dbReference>
<name>A0ABY2X2V2_9RHOB</name>
<reference evidence="3 4" key="1">
    <citation type="submission" date="2019-05" db="EMBL/GenBank/DDBJ databases">
        <title>Ruegeria sp. nov., isolated from tidal flat.</title>
        <authorList>
            <person name="Kim W."/>
        </authorList>
    </citation>
    <scope>NUCLEOTIDE SEQUENCE [LARGE SCALE GENOMIC DNA]</scope>
    <source>
        <strain evidence="3 4">CAU 1488</strain>
    </source>
</reference>
<accession>A0ABY2X2V2</accession>
<dbReference type="SUPFAM" id="SSF56349">
    <property type="entry name" value="DNA breaking-rejoining enzymes"/>
    <property type="match status" value="1"/>
</dbReference>
<comment type="caution">
    <text evidence="3">The sequence shown here is derived from an EMBL/GenBank/DDBJ whole genome shotgun (WGS) entry which is preliminary data.</text>
</comment>
<evidence type="ECO:0000313" key="3">
    <source>
        <dbReference type="EMBL" id="TMV09695.1"/>
    </source>
</evidence>
<dbReference type="Gene3D" id="1.10.443.10">
    <property type="entry name" value="Intergrase catalytic core"/>
    <property type="match status" value="1"/>
</dbReference>
<proteinExistence type="predicted"/>
<sequence>MVMTMKLKHVDELSGGRKRFRRRFPKVVAEVVGEEFFQVPMKAREGAALVSEQETLLAEFEKIVKKAKRKAAGQGKLSPLEHWREAVEEAEAMKAEITGSLDDDERQEVLAEDLHRRGADPILIKAVMQPEAEEPPVTMQDAKEMYRKERVEGARGRYKRNQLERVCERVERALGPLQKLPLVDLKRVHARRLRDSLRKEKKKDGSPLSPASLERELNTLVAMVNLAIVEFDLQGKAHNPFVGLEVADPDGPPETESNKRDPLPKDILLAMRRRLRDKARKPALRLIWRLLEGTGCRLSEVVGLRVEDVHTEVP</sequence>
<feature type="coiled-coil region" evidence="2">
    <location>
        <begin position="50"/>
        <end position="107"/>
    </location>
</feature>
<dbReference type="InterPro" id="IPR013762">
    <property type="entry name" value="Integrase-like_cat_sf"/>
</dbReference>
<dbReference type="RefSeq" id="WP_138839754.1">
    <property type="nucleotide sequence ID" value="NZ_VCPD01000001.1"/>
</dbReference>
<evidence type="ECO:0000256" key="1">
    <source>
        <dbReference type="ARBA" id="ARBA00023172"/>
    </source>
</evidence>
<dbReference type="EMBL" id="VCPD01000001">
    <property type="protein sequence ID" value="TMV09695.1"/>
    <property type="molecule type" value="Genomic_DNA"/>
</dbReference>
<keyword evidence="2" id="KW-0175">Coiled coil</keyword>
<organism evidence="3 4">
    <name type="scientific">Ruegeria sediminis</name>
    <dbReference type="NCBI Taxonomy" id="2583820"/>
    <lineage>
        <taxon>Bacteria</taxon>
        <taxon>Pseudomonadati</taxon>
        <taxon>Pseudomonadota</taxon>
        <taxon>Alphaproteobacteria</taxon>
        <taxon>Rhodobacterales</taxon>
        <taxon>Roseobacteraceae</taxon>
        <taxon>Ruegeria</taxon>
    </lineage>
</organism>